<dbReference type="RefSeq" id="WP_184217872.1">
    <property type="nucleotide sequence ID" value="NZ_JACHMD010000001.1"/>
</dbReference>
<dbReference type="Proteomes" id="UP000573729">
    <property type="component" value="Unassembled WGS sequence"/>
</dbReference>
<sequence>MDATILFPYELPADSPFPTSAPEGGQESWLSGDGEATAYIWWLVAVERAVVGAADRGDDESRSYWLNVASQWPLTEARVLAVADPQNSWATQVFQPVEEQGNLSPMRSHIEDAAARAYRP</sequence>
<evidence type="ECO:0000313" key="1">
    <source>
        <dbReference type="EMBL" id="MBB4667424.1"/>
    </source>
</evidence>
<reference evidence="1 2" key="1">
    <citation type="submission" date="2020-08" db="EMBL/GenBank/DDBJ databases">
        <title>Sequencing the genomes of 1000 actinobacteria strains.</title>
        <authorList>
            <person name="Klenk H.-P."/>
        </authorList>
    </citation>
    <scope>NUCLEOTIDE SEQUENCE [LARGE SCALE GENOMIC DNA]</scope>
    <source>
        <strain evidence="1 2">DSM 24947</strain>
    </source>
</reference>
<proteinExistence type="predicted"/>
<dbReference type="EMBL" id="JACHMD010000001">
    <property type="protein sequence ID" value="MBB4667424.1"/>
    <property type="molecule type" value="Genomic_DNA"/>
</dbReference>
<dbReference type="AlphaFoldDB" id="A0A7W7BRD8"/>
<gene>
    <name evidence="1" type="ORF">BKA24_002133</name>
</gene>
<comment type="caution">
    <text evidence="1">The sequence shown here is derived from an EMBL/GenBank/DDBJ whole genome shotgun (WGS) entry which is preliminary data.</text>
</comment>
<accession>A0A7W7BRD8</accession>
<organism evidence="1 2">
    <name type="scientific">Microbacterium marinum</name>
    <dbReference type="NCBI Taxonomy" id="421115"/>
    <lineage>
        <taxon>Bacteria</taxon>
        <taxon>Bacillati</taxon>
        <taxon>Actinomycetota</taxon>
        <taxon>Actinomycetes</taxon>
        <taxon>Micrococcales</taxon>
        <taxon>Microbacteriaceae</taxon>
        <taxon>Microbacterium</taxon>
    </lineage>
</organism>
<keyword evidence="2" id="KW-1185">Reference proteome</keyword>
<evidence type="ECO:0000313" key="2">
    <source>
        <dbReference type="Proteomes" id="UP000573729"/>
    </source>
</evidence>
<name>A0A7W7BRD8_9MICO</name>
<protein>
    <submittedName>
        <fullName evidence="1">Uncharacterized protein</fullName>
    </submittedName>
</protein>